<evidence type="ECO:0000259" key="1">
    <source>
        <dbReference type="Pfam" id="PF01636"/>
    </source>
</evidence>
<dbReference type="OrthoDB" id="110894at2"/>
<dbReference type="Gene3D" id="3.90.1200.10">
    <property type="match status" value="1"/>
</dbReference>
<feature type="domain" description="Aminoglycoside phosphotransferase" evidence="1">
    <location>
        <begin position="132"/>
        <end position="319"/>
    </location>
</feature>
<dbReference type="InterPro" id="IPR002575">
    <property type="entry name" value="Aminoglycoside_PTrfase"/>
</dbReference>
<gene>
    <name evidence="2" type="ordered locus">Acid345_3824</name>
</gene>
<evidence type="ECO:0000313" key="3">
    <source>
        <dbReference type="Proteomes" id="UP000002432"/>
    </source>
</evidence>
<dbReference type="KEGG" id="aba:Acid345_3824"/>
<dbReference type="AlphaFoldDB" id="Q1IJX6"/>
<dbReference type="SUPFAM" id="SSF56112">
    <property type="entry name" value="Protein kinase-like (PK-like)"/>
    <property type="match status" value="1"/>
</dbReference>
<dbReference type="Pfam" id="PF01636">
    <property type="entry name" value="APH"/>
    <property type="match status" value="1"/>
</dbReference>
<dbReference type="EnsemblBacteria" id="ABF42824">
    <property type="protein sequence ID" value="ABF42824"/>
    <property type="gene ID" value="Acid345_3824"/>
</dbReference>
<accession>Q1IJX6</accession>
<evidence type="ECO:0000313" key="2">
    <source>
        <dbReference type="EMBL" id="ABF42824.1"/>
    </source>
</evidence>
<dbReference type="EMBL" id="CP000360">
    <property type="protein sequence ID" value="ABF42824.1"/>
    <property type="molecule type" value="Genomic_DNA"/>
</dbReference>
<keyword evidence="3" id="KW-1185">Reference proteome</keyword>
<proteinExistence type="predicted"/>
<dbReference type="STRING" id="204669.Acid345_3824"/>
<sequence>MKIGELIRYEPFGERFEETTARFLKARFGGDWKVRWSPGRVGTVPGAQQWLVNYEINSVFHPTARANVFDVVRREFSSSPVRWKRPLQRMYFGASVSKVFAPGMAHARVDISPAVPDPQKWLIVPGTHKVRYIDTEERRVYCHLKHGSRMDRFAKEIEARRSASGAGVAVPGIVGELGEECVIEEMVVGTPLNRLSDAKLQQDCVLQAKSSMQPLYDATVCQEQQSEYAKRLSGEIAAAVAGTRIVASLRDTILSAVENIQDCLQDPSVVQTVQSHGDFQPANILWDGQRVWIIDWEYSGRRQRDYDALVYALQSRFARGIAARTRVYLKGIATRERAEAVARIRCFLLEEFAFRCEELTAATHEVIAPTFLELLEEAEEMLVVLSEEENAGKSKVSVFQTNGAVS</sequence>
<organism evidence="2 3">
    <name type="scientific">Koribacter versatilis (strain Ellin345)</name>
    <dbReference type="NCBI Taxonomy" id="204669"/>
    <lineage>
        <taxon>Bacteria</taxon>
        <taxon>Pseudomonadati</taxon>
        <taxon>Acidobacteriota</taxon>
        <taxon>Terriglobia</taxon>
        <taxon>Terriglobales</taxon>
        <taxon>Candidatus Korobacteraceae</taxon>
        <taxon>Candidatus Korobacter</taxon>
    </lineage>
</organism>
<dbReference type="RefSeq" id="WP_011524623.1">
    <property type="nucleotide sequence ID" value="NC_008009.1"/>
</dbReference>
<dbReference type="eggNOG" id="COG0510">
    <property type="taxonomic scope" value="Bacteria"/>
</dbReference>
<dbReference type="Proteomes" id="UP000002432">
    <property type="component" value="Chromosome"/>
</dbReference>
<name>Q1IJX6_KORVE</name>
<protein>
    <recommendedName>
        <fullName evidence="1">Aminoglycoside phosphotransferase domain-containing protein</fullName>
    </recommendedName>
</protein>
<dbReference type="HOGENOM" id="CLU_694302_0_0_0"/>
<dbReference type="InterPro" id="IPR011009">
    <property type="entry name" value="Kinase-like_dom_sf"/>
</dbReference>
<reference evidence="2 3" key="1">
    <citation type="journal article" date="2009" name="Appl. Environ. Microbiol.">
        <title>Three genomes from the phylum Acidobacteria provide insight into the lifestyles of these microorganisms in soils.</title>
        <authorList>
            <person name="Ward N.L."/>
            <person name="Challacombe J.F."/>
            <person name="Janssen P.H."/>
            <person name="Henrissat B."/>
            <person name="Coutinho P.M."/>
            <person name="Wu M."/>
            <person name="Xie G."/>
            <person name="Haft D.H."/>
            <person name="Sait M."/>
            <person name="Badger J."/>
            <person name="Barabote R.D."/>
            <person name="Bradley B."/>
            <person name="Brettin T.S."/>
            <person name="Brinkac L.M."/>
            <person name="Bruce D."/>
            <person name="Creasy T."/>
            <person name="Daugherty S.C."/>
            <person name="Davidsen T.M."/>
            <person name="DeBoy R.T."/>
            <person name="Detter J.C."/>
            <person name="Dodson R.J."/>
            <person name="Durkin A.S."/>
            <person name="Ganapathy A."/>
            <person name="Gwinn-Giglio M."/>
            <person name="Han C.S."/>
            <person name="Khouri H."/>
            <person name="Kiss H."/>
            <person name="Kothari S.P."/>
            <person name="Madupu R."/>
            <person name="Nelson K.E."/>
            <person name="Nelson W.C."/>
            <person name="Paulsen I."/>
            <person name="Penn K."/>
            <person name="Ren Q."/>
            <person name="Rosovitz M.J."/>
            <person name="Selengut J.D."/>
            <person name="Shrivastava S."/>
            <person name="Sullivan S.A."/>
            <person name="Tapia R."/>
            <person name="Thompson L.S."/>
            <person name="Watkins K.L."/>
            <person name="Yang Q."/>
            <person name="Yu C."/>
            <person name="Zafar N."/>
            <person name="Zhou L."/>
            <person name="Kuske C.R."/>
        </authorList>
    </citation>
    <scope>NUCLEOTIDE SEQUENCE [LARGE SCALE GENOMIC DNA]</scope>
    <source>
        <strain evidence="2 3">Ellin345</strain>
    </source>
</reference>